<evidence type="ECO:0000313" key="2">
    <source>
        <dbReference type="Proteomes" id="UP000198988"/>
    </source>
</evidence>
<name>A0A1H6JWY6_9GAMM</name>
<evidence type="ECO:0000313" key="1">
    <source>
        <dbReference type="EMBL" id="SEH67239.1"/>
    </source>
</evidence>
<sequence>MDGLYDAGGVYSISGSSSISVASLSASTSFSFIVLSDFVTSALSISNSPSSGASGMSCPVSCVFLLSS</sequence>
<dbReference type="EMBL" id="CDSC02000091">
    <property type="protein sequence ID" value="SEH67239.1"/>
    <property type="molecule type" value="Genomic_DNA"/>
</dbReference>
<gene>
    <name evidence="1" type="ORF">BAZSYMA_ACONTIG03627_13</name>
</gene>
<accession>A0A1H6JWY6</accession>
<protein>
    <submittedName>
        <fullName evidence="1">Uncharacterized protein</fullName>
    </submittedName>
</protein>
<proteinExistence type="predicted"/>
<dbReference type="AlphaFoldDB" id="A0A1H6JWY6"/>
<dbReference type="Proteomes" id="UP000198988">
    <property type="component" value="Unassembled WGS sequence"/>
</dbReference>
<organism evidence="1 2">
    <name type="scientific">Bathymodiolus azoricus thioautotrophic gill symbiont</name>
    <dbReference type="NCBI Taxonomy" id="235205"/>
    <lineage>
        <taxon>Bacteria</taxon>
        <taxon>Pseudomonadati</taxon>
        <taxon>Pseudomonadota</taxon>
        <taxon>Gammaproteobacteria</taxon>
        <taxon>sulfur-oxidizing symbionts</taxon>
    </lineage>
</organism>
<reference evidence="2" key="1">
    <citation type="submission" date="2016-06" db="EMBL/GenBank/DDBJ databases">
        <authorList>
            <person name="Petersen J."/>
            <person name="Sayavedra L."/>
        </authorList>
    </citation>
    <scope>NUCLEOTIDE SEQUENCE [LARGE SCALE GENOMIC DNA]</scope>
    <source>
        <strain evidence="2">BazSymA</strain>
    </source>
</reference>